<dbReference type="GO" id="GO:0016798">
    <property type="term" value="F:hydrolase activity, acting on glycosyl bonds"/>
    <property type="evidence" value="ECO:0007669"/>
    <property type="project" value="UniProtKB-KW"/>
</dbReference>
<comment type="cofactor">
    <cofactor evidence="1">
        <name>NAD(+)</name>
        <dbReference type="ChEBI" id="CHEBI:57540"/>
    </cofactor>
</comment>
<dbReference type="OrthoDB" id="103047at2"/>
<dbReference type="InterPro" id="IPR049303">
    <property type="entry name" value="Glyco_hydro_109_C"/>
</dbReference>
<keyword evidence="4" id="KW-0560">Oxidoreductase</keyword>
<dbReference type="SUPFAM" id="SSF51735">
    <property type="entry name" value="NAD(P)-binding Rossmann-fold domains"/>
    <property type="match status" value="1"/>
</dbReference>
<evidence type="ECO:0000313" key="9">
    <source>
        <dbReference type="Proteomes" id="UP000325827"/>
    </source>
</evidence>
<evidence type="ECO:0000259" key="7">
    <source>
        <dbReference type="Pfam" id="PF21252"/>
    </source>
</evidence>
<dbReference type="PANTHER" id="PTHR43818:SF11">
    <property type="entry name" value="BCDNA.GH03377"/>
    <property type="match status" value="1"/>
</dbReference>
<feature type="domain" description="Gfo/Idh/MocA-like oxidoreductase N-terminal" evidence="6">
    <location>
        <begin position="17"/>
        <end position="132"/>
    </location>
</feature>
<comment type="similarity">
    <text evidence="2">Belongs to the Gfo/Idh/MocA family. Glycosyl hydrolase 109 subfamily.</text>
</comment>
<dbReference type="SUPFAM" id="SSF55347">
    <property type="entry name" value="Glyceraldehyde-3-phosphate dehydrogenase-like, C-terminal domain"/>
    <property type="match status" value="1"/>
</dbReference>
<sequence>MLSSRKALPAVSTTPKLRVGIAGAVRGGGFIAGLREESDRAELVAVYDPIAASREAFAATNDVAVVCESFEHLLDHVDLVILASPQQHHTPQAIAALARDIHVLSEVPAAVSLDQATALVAAVRRSNAQYMMSENYGYIRENLIVREMVREGALGDLYYGEGEYLHEMKSWHTTPAGDPTWRHFWQVGRDGITYPTHSLGPLLQWFDDRVISVSCVGTGRHTDPEHELQDTTILLARTAKGRLLRLRFDLLSNRPELYAYYSVQGTGGAYEAARTVNSEAVVYLNGRSPEGVWEPLAKYADLYMPHRYKLGGSADTHWGSDAWPIRDFIESIVTGTRPEIDVYAALDMTLPGLLSEYSIAQNGAWVHVPNPRFFTAGIGVDPSRESPLA</sequence>
<name>A0A5J5J0Q5_9MICO</name>
<gene>
    <name evidence="8" type="ORF">F6B43_11910</name>
</gene>
<keyword evidence="9" id="KW-1185">Reference proteome</keyword>
<accession>A0A5J5J0Q5</accession>
<evidence type="ECO:0000256" key="2">
    <source>
        <dbReference type="ARBA" id="ARBA00009329"/>
    </source>
</evidence>
<evidence type="ECO:0000259" key="6">
    <source>
        <dbReference type="Pfam" id="PF01408"/>
    </source>
</evidence>
<dbReference type="EMBL" id="VYSA01000002">
    <property type="protein sequence ID" value="KAA9108111.1"/>
    <property type="molecule type" value="Genomic_DNA"/>
</dbReference>
<dbReference type="GO" id="GO:0016491">
    <property type="term" value="F:oxidoreductase activity"/>
    <property type="evidence" value="ECO:0007669"/>
    <property type="project" value="UniProtKB-KW"/>
</dbReference>
<dbReference type="InterPro" id="IPR036291">
    <property type="entry name" value="NAD(P)-bd_dom_sf"/>
</dbReference>
<dbReference type="InterPro" id="IPR050463">
    <property type="entry name" value="Gfo/Idh/MocA_oxidrdct_glycsds"/>
</dbReference>
<proteinExistence type="inferred from homology"/>
<dbReference type="PANTHER" id="PTHR43818">
    <property type="entry name" value="BCDNA.GH03377"/>
    <property type="match status" value="1"/>
</dbReference>
<dbReference type="AlphaFoldDB" id="A0A5J5J0Q5"/>
<dbReference type="Proteomes" id="UP000325827">
    <property type="component" value="Unassembled WGS sequence"/>
</dbReference>
<comment type="caution">
    <text evidence="8">The sequence shown here is derived from an EMBL/GenBank/DDBJ whole genome shotgun (WGS) entry which is preliminary data.</text>
</comment>
<evidence type="ECO:0000256" key="3">
    <source>
        <dbReference type="ARBA" id="ARBA00022801"/>
    </source>
</evidence>
<dbReference type="Gene3D" id="3.30.360.10">
    <property type="entry name" value="Dihydrodipicolinate Reductase, domain 2"/>
    <property type="match status" value="1"/>
</dbReference>
<feature type="domain" description="Glycosyl hydrolase 109 C-terminal" evidence="7">
    <location>
        <begin position="144"/>
        <end position="294"/>
    </location>
</feature>
<evidence type="ECO:0000256" key="1">
    <source>
        <dbReference type="ARBA" id="ARBA00001911"/>
    </source>
</evidence>
<organism evidence="8 9">
    <name type="scientific">Microbacterium rhizomatis</name>
    <dbReference type="NCBI Taxonomy" id="1631477"/>
    <lineage>
        <taxon>Bacteria</taxon>
        <taxon>Bacillati</taxon>
        <taxon>Actinomycetota</taxon>
        <taxon>Actinomycetes</taxon>
        <taxon>Micrococcales</taxon>
        <taxon>Microbacteriaceae</taxon>
        <taxon>Microbacterium</taxon>
    </lineage>
</organism>
<evidence type="ECO:0000256" key="4">
    <source>
        <dbReference type="ARBA" id="ARBA00023002"/>
    </source>
</evidence>
<dbReference type="Gene3D" id="3.40.50.720">
    <property type="entry name" value="NAD(P)-binding Rossmann-like Domain"/>
    <property type="match status" value="1"/>
</dbReference>
<protein>
    <submittedName>
        <fullName evidence="8">Gfo/Idh/MocA family oxidoreductase</fullName>
    </submittedName>
</protein>
<dbReference type="Pfam" id="PF01408">
    <property type="entry name" value="GFO_IDH_MocA"/>
    <property type="match status" value="1"/>
</dbReference>
<dbReference type="GO" id="GO:0000166">
    <property type="term" value="F:nucleotide binding"/>
    <property type="evidence" value="ECO:0007669"/>
    <property type="project" value="InterPro"/>
</dbReference>
<evidence type="ECO:0000256" key="5">
    <source>
        <dbReference type="ARBA" id="ARBA00023295"/>
    </source>
</evidence>
<dbReference type="InterPro" id="IPR000683">
    <property type="entry name" value="Gfo/Idh/MocA-like_OxRdtase_N"/>
</dbReference>
<reference evidence="9" key="1">
    <citation type="submission" date="2019-09" db="EMBL/GenBank/DDBJ databases">
        <title>Mumia zhuanghuii sp. nov. isolated from the intestinal contents of plateau pika (Ochotona curzoniae) in the Qinghai-Tibet plateau of China.</title>
        <authorList>
            <person name="Tian Z."/>
        </authorList>
    </citation>
    <scope>NUCLEOTIDE SEQUENCE [LARGE SCALE GENOMIC DNA]</scope>
    <source>
        <strain evidence="9">JCM 30598</strain>
    </source>
</reference>
<evidence type="ECO:0000313" key="8">
    <source>
        <dbReference type="EMBL" id="KAA9108111.1"/>
    </source>
</evidence>
<keyword evidence="5" id="KW-0326">Glycosidase</keyword>
<dbReference type="Pfam" id="PF21252">
    <property type="entry name" value="Glyco_hydro_109_C"/>
    <property type="match status" value="1"/>
</dbReference>
<keyword evidence="3" id="KW-0378">Hydrolase</keyword>